<sequence length="136" mass="15059">MTVDNELSRTEINRRTVLELYRRFNAGDLDGAFELVHEDFVTHNPRVPHDPAASTGKQAFRNFFGTPAGRALAAAPQEVVRVAADDELVAVHVRLTVGGAENAVVDLLRLRDGLLVEHWDVVQPVPDRLPHPHGML</sequence>
<dbReference type="EMBL" id="AP023396">
    <property type="protein sequence ID" value="BCK52245.1"/>
    <property type="molecule type" value="Genomic_DNA"/>
</dbReference>
<dbReference type="InterPro" id="IPR032710">
    <property type="entry name" value="NTF2-like_dom_sf"/>
</dbReference>
<evidence type="ECO:0000259" key="1">
    <source>
        <dbReference type="Pfam" id="PF12680"/>
    </source>
</evidence>
<gene>
    <name evidence="2" type="ORF">NWFMUON74_00170</name>
</gene>
<organism evidence="2 3">
    <name type="scientific">Nocardia wallacei</name>
    <dbReference type="NCBI Taxonomy" id="480035"/>
    <lineage>
        <taxon>Bacteria</taxon>
        <taxon>Bacillati</taxon>
        <taxon>Actinomycetota</taxon>
        <taxon>Actinomycetes</taxon>
        <taxon>Mycobacteriales</taxon>
        <taxon>Nocardiaceae</taxon>
        <taxon>Nocardia</taxon>
    </lineage>
</organism>
<reference evidence="2 3" key="1">
    <citation type="submission" date="2020-08" db="EMBL/GenBank/DDBJ databases">
        <title>Genome Sequencing of Nocardia wallacei strain FMUON74 and assembly.</title>
        <authorList>
            <person name="Toyokawa M."/>
            <person name="Uesaka K."/>
        </authorList>
    </citation>
    <scope>NUCLEOTIDE SEQUENCE [LARGE SCALE GENOMIC DNA]</scope>
    <source>
        <strain evidence="2 3">FMUON74</strain>
    </source>
</reference>
<name>A0A7G1KBB0_9NOCA</name>
<dbReference type="Pfam" id="PF12680">
    <property type="entry name" value="SnoaL_2"/>
    <property type="match status" value="1"/>
</dbReference>
<accession>A0A7G1KBB0</accession>
<dbReference type="SUPFAM" id="SSF54427">
    <property type="entry name" value="NTF2-like"/>
    <property type="match status" value="1"/>
</dbReference>
<dbReference type="Gene3D" id="3.10.450.50">
    <property type="match status" value="1"/>
</dbReference>
<dbReference type="RefSeq" id="WP_187685996.1">
    <property type="nucleotide sequence ID" value="NZ_AP023396.1"/>
</dbReference>
<keyword evidence="3" id="KW-1185">Reference proteome</keyword>
<dbReference type="Proteomes" id="UP000516173">
    <property type="component" value="Chromosome"/>
</dbReference>
<evidence type="ECO:0000313" key="3">
    <source>
        <dbReference type="Proteomes" id="UP000516173"/>
    </source>
</evidence>
<proteinExistence type="predicted"/>
<dbReference type="KEGG" id="nwl:NWFMUON74_00170"/>
<dbReference type="InterPro" id="IPR037401">
    <property type="entry name" value="SnoaL-like"/>
</dbReference>
<evidence type="ECO:0000313" key="2">
    <source>
        <dbReference type="EMBL" id="BCK52245.1"/>
    </source>
</evidence>
<protein>
    <recommendedName>
        <fullName evidence="1">SnoaL-like domain-containing protein</fullName>
    </recommendedName>
</protein>
<feature type="domain" description="SnoaL-like" evidence="1">
    <location>
        <begin position="17"/>
        <end position="118"/>
    </location>
</feature>
<dbReference type="AlphaFoldDB" id="A0A7G1KBB0"/>
<dbReference type="GeneID" id="80344649"/>